<dbReference type="AlphaFoldDB" id="A0A2I0LDH8"/>
<dbReference type="EMBL" id="PGOL01000036">
    <property type="protein sequence ID" value="PKI78731.1"/>
    <property type="molecule type" value="Genomic_DNA"/>
</dbReference>
<gene>
    <name evidence="2" type="ORF">CRG98_000798</name>
</gene>
<keyword evidence="3" id="KW-1185">Reference proteome</keyword>
<sequence>MIEHPYTSRQWTRIKLTKEIELHRKVNTRSGSLHHERKFTGNKDRSLKERQGRARPKLRVSEARRRRRNDSTEKREPTVVDHRSCELSSATEVVNGDLLNPSFSCINGSVLSMFSATIFNASFVGQKLGIDASVMSFTVPLLPTPEDFPEDIILVTMPVLTAHRTLIPWTLLLAGYTRQGVVHETLAMLQDMPALMGI</sequence>
<feature type="region of interest" description="Disordered" evidence="1">
    <location>
        <begin position="27"/>
        <end position="80"/>
    </location>
</feature>
<feature type="compositionally biased region" description="Basic and acidic residues" evidence="1">
    <location>
        <begin position="38"/>
        <end position="52"/>
    </location>
</feature>
<organism evidence="2 3">
    <name type="scientific">Punica granatum</name>
    <name type="common">Pomegranate</name>
    <dbReference type="NCBI Taxonomy" id="22663"/>
    <lineage>
        <taxon>Eukaryota</taxon>
        <taxon>Viridiplantae</taxon>
        <taxon>Streptophyta</taxon>
        <taxon>Embryophyta</taxon>
        <taxon>Tracheophyta</taxon>
        <taxon>Spermatophyta</taxon>
        <taxon>Magnoliopsida</taxon>
        <taxon>eudicotyledons</taxon>
        <taxon>Gunneridae</taxon>
        <taxon>Pentapetalae</taxon>
        <taxon>rosids</taxon>
        <taxon>malvids</taxon>
        <taxon>Myrtales</taxon>
        <taxon>Lythraceae</taxon>
        <taxon>Punica</taxon>
    </lineage>
</organism>
<comment type="caution">
    <text evidence="2">The sequence shown here is derived from an EMBL/GenBank/DDBJ whole genome shotgun (WGS) entry which is preliminary data.</text>
</comment>
<protein>
    <submittedName>
        <fullName evidence="2">Uncharacterized protein</fullName>
    </submittedName>
</protein>
<accession>A0A2I0LDH8</accession>
<feature type="compositionally biased region" description="Basic and acidic residues" evidence="1">
    <location>
        <begin position="59"/>
        <end position="80"/>
    </location>
</feature>
<reference evidence="2 3" key="1">
    <citation type="submission" date="2017-11" db="EMBL/GenBank/DDBJ databases">
        <title>De-novo sequencing of pomegranate (Punica granatum L.) genome.</title>
        <authorList>
            <person name="Akparov Z."/>
            <person name="Amiraslanov A."/>
            <person name="Hajiyeva S."/>
            <person name="Abbasov M."/>
            <person name="Kaur K."/>
            <person name="Hamwieh A."/>
            <person name="Solovyev V."/>
            <person name="Salamov A."/>
            <person name="Braich B."/>
            <person name="Kosarev P."/>
            <person name="Mahmoud A."/>
            <person name="Hajiyev E."/>
            <person name="Babayeva S."/>
            <person name="Izzatullayeva V."/>
            <person name="Mammadov A."/>
            <person name="Mammadov A."/>
            <person name="Sharifova S."/>
            <person name="Ojaghi J."/>
            <person name="Eynullazada K."/>
            <person name="Bayramov B."/>
            <person name="Abdulazimova A."/>
            <person name="Shahmuradov I."/>
        </authorList>
    </citation>
    <scope>NUCLEOTIDE SEQUENCE [LARGE SCALE GENOMIC DNA]</scope>
    <source>
        <strain evidence="3">cv. AG2017</strain>
        <tissue evidence="2">Leaf</tissue>
    </source>
</reference>
<evidence type="ECO:0000313" key="2">
    <source>
        <dbReference type="EMBL" id="PKI78731.1"/>
    </source>
</evidence>
<evidence type="ECO:0000256" key="1">
    <source>
        <dbReference type="SAM" id="MobiDB-lite"/>
    </source>
</evidence>
<name>A0A2I0LDH8_PUNGR</name>
<dbReference type="Proteomes" id="UP000233551">
    <property type="component" value="Unassembled WGS sequence"/>
</dbReference>
<proteinExistence type="predicted"/>
<evidence type="ECO:0000313" key="3">
    <source>
        <dbReference type="Proteomes" id="UP000233551"/>
    </source>
</evidence>